<dbReference type="InterPro" id="IPR029057">
    <property type="entry name" value="PRTase-like"/>
</dbReference>
<evidence type="ECO:0000256" key="14">
    <source>
        <dbReference type="ARBA" id="ARBA00079807"/>
    </source>
</evidence>
<dbReference type="Gene3D" id="3.40.50.2020">
    <property type="match status" value="1"/>
</dbReference>
<keyword evidence="17" id="KW-1185">Reference proteome</keyword>
<keyword evidence="5" id="KW-0021">Allosteric enzyme</keyword>
<dbReference type="InterPro" id="IPR000836">
    <property type="entry name" value="PRTase_dom"/>
</dbReference>
<keyword evidence="8" id="KW-0547">Nucleotide-binding</keyword>
<proteinExistence type="inferred from homology"/>
<comment type="pathway">
    <text evidence="2">Pyrimidine metabolism; UMP biosynthesis via salvage pathway; UMP from uracil: step 1/1.</text>
</comment>
<dbReference type="EMBL" id="JFHN01000011">
    <property type="protein sequence ID" value="EXU77336.1"/>
    <property type="molecule type" value="Genomic_DNA"/>
</dbReference>
<name>A0A014M6C4_9GAMM</name>
<evidence type="ECO:0000256" key="6">
    <source>
        <dbReference type="ARBA" id="ARBA00022676"/>
    </source>
</evidence>
<evidence type="ECO:0000256" key="7">
    <source>
        <dbReference type="ARBA" id="ARBA00022679"/>
    </source>
</evidence>
<dbReference type="RefSeq" id="WP_034932934.1">
    <property type="nucleotide sequence ID" value="NZ_JFHN01000011.1"/>
</dbReference>
<dbReference type="Pfam" id="PF14681">
    <property type="entry name" value="UPRTase"/>
    <property type="match status" value="1"/>
</dbReference>
<feature type="domain" description="Phosphoribosyltransferase" evidence="15">
    <location>
        <begin position="11"/>
        <end position="214"/>
    </location>
</feature>
<evidence type="ECO:0000259" key="15">
    <source>
        <dbReference type="Pfam" id="PF14681"/>
    </source>
</evidence>
<dbReference type="STRING" id="69222.BG55_00350"/>
<evidence type="ECO:0000256" key="10">
    <source>
        <dbReference type="ARBA" id="ARBA00031082"/>
    </source>
</evidence>
<protein>
    <recommendedName>
        <fullName evidence="13">Uracil phosphoribosyltransferase</fullName>
        <ecNumber evidence="4">2.4.2.9</ecNumber>
    </recommendedName>
    <alternativeName>
        <fullName evidence="10">UMP pyrophosphorylase</fullName>
    </alternativeName>
    <alternativeName>
        <fullName evidence="14">UPRTase</fullName>
    </alternativeName>
</protein>
<dbReference type="Proteomes" id="UP000019918">
    <property type="component" value="Unassembled WGS sequence"/>
</dbReference>
<dbReference type="AlphaFoldDB" id="A0A014M6C4"/>
<dbReference type="GO" id="GO:0005525">
    <property type="term" value="F:GTP binding"/>
    <property type="evidence" value="ECO:0007669"/>
    <property type="project" value="UniProtKB-KW"/>
</dbReference>
<keyword evidence="9" id="KW-0342">GTP-binding</keyword>
<comment type="cofactor">
    <cofactor evidence="1">
        <name>Mg(2+)</name>
        <dbReference type="ChEBI" id="CHEBI:18420"/>
    </cofactor>
</comment>
<evidence type="ECO:0000256" key="1">
    <source>
        <dbReference type="ARBA" id="ARBA00001946"/>
    </source>
</evidence>
<organism evidence="16 17">
    <name type="scientific">Erwinia mallotivora</name>
    <dbReference type="NCBI Taxonomy" id="69222"/>
    <lineage>
        <taxon>Bacteria</taxon>
        <taxon>Pseudomonadati</taxon>
        <taxon>Pseudomonadota</taxon>
        <taxon>Gammaproteobacteria</taxon>
        <taxon>Enterobacterales</taxon>
        <taxon>Erwiniaceae</taxon>
        <taxon>Erwinia</taxon>
    </lineage>
</organism>
<dbReference type="CDD" id="cd06223">
    <property type="entry name" value="PRTases_typeI"/>
    <property type="match status" value="1"/>
</dbReference>
<evidence type="ECO:0000256" key="11">
    <source>
        <dbReference type="ARBA" id="ARBA00052919"/>
    </source>
</evidence>
<dbReference type="EC" id="2.4.2.9" evidence="4"/>
<comment type="caution">
    <text evidence="16">The sequence shown here is derived from an EMBL/GenBank/DDBJ whole genome shotgun (WGS) entry which is preliminary data.</text>
</comment>
<evidence type="ECO:0000313" key="17">
    <source>
        <dbReference type="Proteomes" id="UP000019918"/>
    </source>
</evidence>
<evidence type="ECO:0000256" key="9">
    <source>
        <dbReference type="ARBA" id="ARBA00023134"/>
    </source>
</evidence>
<dbReference type="PATRIC" id="fig|69222.5.peg.88"/>
<evidence type="ECO:0000313" key="16">
    <source>
        <dbReference type="EMBL" id="EXU77336.1"/>
    </source>
</evidence>
<dbReference type="NCBIfam" id="NF001097">
    <property type="entry name" value="PRK00129.1"/>
    <property type="match status" value="1"/>
</dbReference>
<dbReference type="GO" id="GO:0004845">
    <property type="term" value="F:uracil phosphoribosyltransferase activity"/>
    <property type="evidence" value="ECO:0007669"/>
    <property type="project" value="UniProtKB-EC"/>
</dbReference>
<gene>
    <name evidence="16" type="ORF">BG55_00350</name>
</gene>
<comment type="catalytic activity">
    <reaction evidence="11">
        <text>UMP + diphosphate = 5-phospho-alpha-D-ribose 1-diphosphate + uracil</text>
        <dbReference type="Rhea" id="RHEA:13017"/>
        <dbReference type="ChEBI" id="CHEBI:17568"/>
        <dbReference type="ChEBI" id="CHEBI:33019"/>
        <dbReference type="ChEBI" id="CHEBI:57865"/>
        <dbReference type="ChEBI" id="CHEBI:58017"/>
        <dbReference type="EC" id="2.4.2.9"/>
    </reaction>
</comment>
<evidence type="ECO:0000256" key="12">
    <source>
        <dbReference type="ARBA" id="ARBA00056901"/>
    </source>
</evidence>
<evidence type="ECO:0000256" key="4">
    <source>
        <dbReference type="ARBA" id="ARBA00011894"/>
    </source>
</evidence>
<accession>A0A014M6C4</accession>
<reference evidence="16 17" key="1">
    <citation type="submission" date="2014-02" db="EMBL/GenBank/DDBJ databases">
        <title>Draft genome of Erwinia mallotivora strain BT-MARDI, a papaya dieback pathogen.</title>
        <authorList>
            <person name="Redzuan R."/>
            <person name="Abu Bakar N."/>
            <person name="Badrun R."/>
            <person name="Mohd Raih M.F."/>
            <person name="Rozano L."/>
            <person name="Mat Amin N."/>
        </authorList>
    </citation>
    <scope>NUCLEOTIDE SEQUENCE [LARGE SCALE GENOMIC DNA]</scope>
    <source>
        <strain evidence="16 17">BT-MARDI</strain>
    </source>
</reference>
<evidence type="ECO:0000256" key="2">
    <source>
        <dbReference type="ARBA" id="ARBA00005180"/>
    </source>
</evidence>
<evidence type="ECO:0000256" key="3">
    <source>
        <dbReference type="ARBA" id="ARBA00009516"/>
    </source>
</evidence>
<dbReference type="SUPFAM" id="SSF53271">
    <property type="entry name" value="PRTase-like"/>
    <property type="match status" value="1"/>
</dbReference>
<comment type="function">
    <text evidence="12">Catalyzes the conversion of uracil and 5-phospho-alpha-D-ribose 1-diphosphate (PRPP) to UMP and diphosphate.</text>
</comment>
<evidence type="ECO:0000256" key="8">
    <source>
        <dbReference type="ARBA" id="ARBA00022741"/>
    </source>
</evidence>
<comment type="similarity">
    <text evidence="3">Belongs to the UPRTase family.</text>
</comment>
<dbReference type="FunFam" id="3.40.50.2020:FF:000023">
    <property type="entry name" value="Probable uracil phosphoribosyltransferase"/>
    <property type="match status" value="1"/>
</dbReference>
<sequence>MSDYRNVHVLPDSPWLSSLHLQARDKTASLNTFVHSSNLIIRLLLESAAQYLPYSDKTVITPTGDVFQGKMLKNGICGVSVIRAGESMEAEFRAMFPGSPIGKILIQRDKETKQPHYFYSHLPPALDSMSVMLFEPMLATGGSLLKAIEVLRESGVAVENIIVVNLLASPPGIERVVKTWPTLKIVTSSIEEGLTEAAFMRPGIGDFGDRYFGTWPGAAHE</sequence>
<evidence type="ECO:0000256" key="13">
    <source>
        <dbReference type="ARBA" id="ARBA00072146"/>
    </source>
</evidence>
<dbReference type="OrthoDB" id="9781675at2"/>
<keyword evidence="6 16" id="KW-0328">Glycosyltransferase</keyword>
<keyword evidence="7 16" id="KW-0808">Transferase</keyword>
<evidence type="ECO:0000256" key="5">
    <source>
        <dbReference type="ARBA" id="ARBA00022533"/>
    </source>
</evidence>